<reference evidence="1" key="1">
    <citation type="submission" date="2020-05" db="EMBL/GenBank/DDBJ databases">
        <authorList>
            <person name="Chiriac C."/>
            <person name="Salcher M."/>
            <person name="Ghai R."/>
            <person name="Kavagutti S V."/>
        </authorList>
    </citation>
    <scope>NUCLEOTIDE SEQUENCE</scope>
</reference>
<organism evidence="1">
    <name type="scientific">freshwater metagenome</name>
    <dbReference type="NCBI Taxonomy" id="449393"/>
    <lineage>
        <taxon>unclassified sequences</taxon>
        <taxon>metagenomes</taxon>
        <taxon>ecological metagenomes</taxon>
    </lineage>
</organism>
<name>A0A6J7UR92_9ZZZZ</name>
<proteinExistence type="predicted"/>
<gene>
    <name evidence="1" type="ORF">UFOPK4306_02155</name>
</gene>
<protein>
    <submittedName>
        <fullName evidence="1">Unannotated protein</fullName>
    </submittedName>
</protein>
<dbReference type="AlphaFoldDB" id="A0A6J7UR92"/>
<dbReference type="EMBL" id="CAFBQP010000110">
    <property type="protein sequence ID" value="CAB5067722.1"/>
    <property type="molecule type" value="Genomic_DNA"/>
</dbReference>
<accession>A0A6J7UR92</accession>
<sequence length="83" mass="8624">MLVIITAVSHAGPNETMCMYAPWSAMMSPVIPTTVPSSRAAMTASTTASRACTVAMNDSLRPSFHMTGRLSLIAMSATADSSA</sequence>
<evidence type="ECO:0000313" key="1">
    <source>
        <dbReference type="EMBL" id="CAB5067722.1"/>
    </source>
</evidence>